<dbReference type="Proteomes" id="UP000221331">
    <property type="component" value="Segment"/>
</dbReference>
<proteinExistence type="predicted"/>
<evidence type="ECO:0000313" key="1">
    <source>
        <dbReference type="EMBL" id="APD19769.1"/>
    </source>
</evidence>
<name>A0A1J0MFE6_9CAUD</name>
<gene>
    <name evidence="1" type="ORF">SpT5_021</name>
</gene>
<accession>A0A1J0MFE6</accession>
<sequence>MISNQGGTIMEKKKIDLRSLTKDEFEGIRIPVLFLKIQLFFVENDISEEDCKVLARMLNAYYED</sequence>
<reference evidence="1 2" key="1">
    <citation type="submission" date="2016-09" db="EMBL/GenBank/DDBJ databases">
        <title>Whole-genome sequencing of Staphylococcus pseudintermedius phages.</title>
        <authorList>
            <person name="Breteau M."/>
            <person name="Kot W."/>
            <person name="Vogensen F.K."/>
            <person name="Moodley A."/>
            <person name="Wellington E.M.H."/>
            <person name="Hodgson D.A."/>
        </authorList>
    </citation>
    <scope>NUCLEOTIDE SEQUENCE [LARGE SCALE GENOMIC DNA]</scope>
</reference>
<evidence type="ECO:0000313" key="2">
    <source>
        <dbReference type="Proteomes" id="UP000221331"/>
    </source>
</evidence>
<organism evidence="1 2">
    <name type="scientific">Staphylococcus phage SpT5</name>
    <dbReference type="NCBI Taxonomy" id="1913448"/>
    <lineage>
        <taxon>Viruses</taxon>
        <taxon>Duplodnaviria</taxon>
        <taxon>Heunggongvirae</taxon>
        <taxon>Uroviricota</taxon>
        <taxon>Caudoviricetes</taxon>
        <taxon>Coventryvirus</taxon>
        <taxon>Coventryvirus SN8</taxon>
    </lineage>
</organism>
<protein>
    <submittedName>
        <fullName evidence="1">Uncharacterized protein</fullName>
    </submittedName>
</protein>
<dbReference type="EMBL" id="KX827368">
    <property type="protein sequence ID" value="APD19769.1"/>
    <property type="molecule type" value="Genomic_DNA"/>
</dbReference>